<protein>
    <submittedName>
        <fullName evidence="4">Putative CBS domain and cyclic nucleotide-regulated nucleotidyltransferase</fullName>
    </submittedName>
</protein>
<dbReference type="HOGENOM" id="CLU_027866_1_0_6"/>
<keyword evidence="4" id="KW-0808">Transferase</keyword>
<dbReference type="Gene3D" id="2.60.120.10">
    <property type="entry name" value="Jelly Rolls"/>
    <property type="match status" value="1"/>
</dbReference>
<evidence type="ECO:0000313" key="5">
    <source>
        <dbReference type="Proteomes" id="UP000009232"/>
    </source>
</evidence>
<dbReference type="SUPFAM" id="SSF51206">
    <property type="entry name" value="cAMP-binding domain-like"/>
    <property type="match status" value="1"/>
</dbReference>
<dbReference type="CDD" id="cd05401">
    <property type="entry name" value="NT_GlnE_GlnD_like"/>
    <property type="match status" value="1"/>
</dbReference>
<keyword evidence="5" id="KW-1185">Reference proteome</keyword>
<dbReference type="RefSeq" id="WP_013835419.1">
    <property type="nucleotide sequence ID" value="NC_015581.1"/>
</dbReference>
<dbReference type="Pfam" id="PF00027">
    <property type="entry name" value="cNMP_binding"/>
    <property type="match status" value="1"/>
</dbReference>
<dbReference type="InterPro" id="IPR000595">
    <property type="entry name" value="cNMP-bd_dom"/>
</dbReference>
<dbReference type="Pfam" id="PF00571">
    <property type="entry name" value="CBS"/>
    <property type="match status" value="2"/>
</dbReference>
<dbReference type="EMBL" id="CP002776">
    <property type="protein sequence ID" value="AEG31641.1"/>
    <property type="molecule type" value="Genomic_DNA"/>
</dbReference>
<dbReference type="InterPro" id="IPR000644">
    <property type="entry name" value="CBS_dom"/>
</dbReference>
<dbReference type="SUPFAM" id="SSF54631">
    <property type="entry name" value="CBS-domain pair"/>
    <property type="match status" value="1"/>
</dbReference>
<accession>F6DCQ5</accession>
<dbReference type="InterPro" id="IPR046342">
    <property type="entry name" value="CBS_dom_sf"/>
</dbReference>
<dbReference type="SMART" id="SM00116">
    <property type="entry name" value="CBS"/>
    <property type="match status" value="2"/>
</dbReference>
<dbReference type="InterPro" id="IPR018490">
    <property type="entry name" value="cNMP-bd_dom_sf"/>
</dbReference>
<dbReference type="CDD" id="cd00038">
    <property type="entry name" value="CAP_ED"/>
    <property type="match status" value="1"/>
</dbReference>
<sequence>MAMSELVSFLAQVHPFDRLPETDLATAATAIDLVYFAPDQIIPLSQQQDPYLYLVLKGRVAECHDEEGGNHCALYGPNAQFGAAMLLQQQTQLTYHAVEETLTYRMANEVFQRLLKNNPDFEAFYFNDITEKLSRFHQQLQMESSSEAMMDAVKIAPLHALVTLDSTTDIKNCVEQMEYFKTDACLVMDGERQGVITSSDLLRGLAIHGFDLTSPIADMVSYPVISIDKNDYLFNALLKMTRFGVDRLMVRDKQSFIGVLHQKELMSLFANQSGLVMLTLERAQTVDDLQKVTQQIDDLVAGLSNKGVKTHYIAKLVNELHRKLQAKLWQILDVEQQFTDATFIVMGSEGRSEQVVRTDQDNAVIFDERIDANVLAEFCETYSAELIQLGFPPCPGHIMVSNPQWRLSETAFAQQVIDWFENPSQERFMHLSILLDAQAVQGDPARLERLKAVLATQVQKRQMFLAQFARSVLQFDTPIGLFGRLITQKDAGHSIDLKKGGIFPIIHGVRCLALEYGVAKTNTHWRIRDLINHNVFDERFGVELGETLNFLNTLRLQGMLEQKALDLPVDNAIKTDSLSQLQQDLLKDAFGVVNNFKKFVEQHYKFEGGL</sequence>
<evidence type="ECO:0000259" key="2">
    <source>
        <dbReference type="PROSITE" id="PS50042"/>
    </source>
</evidence>
<dbReference type="Pfam" id="PF10335">
    <property type="entry name" value="DUF294_C"/>
    <property type="match status" value="1"/>
</dbReference>
<dbReference type="Pfam" id="PF03445">
    <property type="entry name" value="DUF294"/>
    <property type="match status" value="1"/>
</dbReference>
<keyword evidence="1" id="KW-0129">CBS domain</keyword>
<dbReference type="InterPro" id="IPR014710">
    <property type="entry name" value="RmlC-like_jellyroll"/>
</dbReference>
<dbReference type="AlphaFoldDB" id="F6DCQ5"/>
<feature type="domain" description="Cyclic nucleotide-binding" evidence="2">
    <location>
        <begin position="15"/>
        <end position="132"/>
    </location>
</feature>
<evidence type="ECO:0000313" key="4">
    <source>
        <dbReference type="EMBL" id="AEG31641.1"/>
    </source>
</evidence>
<dbReference type="InterPro" id="IPR005105">
    <property type="entry name" value="GlnD_Uridyltrans_N"/>
</dbReference>
<dbReference type="PROSITE" id="PS51371">
    <property type="entry name" value="CBS"/>
    <property type="match status" value="1"/>
</dbReference>
<dbReference type="Gene3D" id="3.10.580.10">
    <property type="entry name" value="CBS-domain"/>
    <property type="match status" value="1"/>
</dbReference>
<evidence type="ECO:0000259" key="3">
    <source>
        <dbReference type="PROSITE" id="PS51371"/>
    </source>
</evidence>
<dbReference type="STRING" id="717773.Thicy_0869"/>
<dbReference type="Proteomes" id="UP000009232">
    <property type="component" value="Chromosome"/>
</dbReference>
<name>F6DCQ5_THICA</name>
<dbReference type="GO" id="GO:0008773">
    <property type="term" value="F:[protein-PII] uridylyltransferase activity"/>
    <property type="evidence" value="ECO:0007669"/>
    <property type="project" value="InterPro"/>
</dbReference>
<evidence type="ECO:0000256" key="1">
    <source>
        <dbReference type="PROSITE-ProRule" id="PRU00703"/>
    </source>
</evidence>
<dbReference type="PROSITE" id="PS50042">
    <property type="entry name" value="CNMP_BINDING_3"/>
    <property type="match status" value="1"/>
</dbReference>
<dbReference type="InterPro" id="IPR018821">
    <property type="entry name" value="DUF294_put_nucleoTrafse_sb-bd"/>
</dbReference>
<proteinExistence type="predicted"/>
<dbReference type="OrthoDB" id="9808528at2"/>
<dbReference type="eggNOG" id="COG2905">
    <property type="taxonomic scope" value="Bacteria"/>
</dbReference>
<organism evidence="4 5">
    <name type="scientific">Thiomicrospira cyclica (strain DSM 14477 / JCM 11371 / ALM1)</name>
    <name type="common">Thioalkalimicrobium cyclicum</name>
    <dbReference type="NCBI Taxonomy" id="717773"/>
    <lineage>
        <taxon>Bacteria</taxon>
        <taxon>Pseudomonadati</taxon>
        <taxon>Pseudomonadota</taxon>
        <taxon>Gammaproteobacteria</taxon>
        <taxon>Thiotrichales</taxon>
        <taxon>Piscirickettsiaceae</taxon>
        <taxon>Thiomicrospira</taxon>
    </lineage>
</organism>
<reference evidence="4 5" key="1">
    <citation type="submission" date="2011-05" db="EMBL/GenBank/DDBJ databases">
        <title>Complete sequence of Thioalkalimicrobium cyclicum ALM1.</title>
        <authorList>
            <consortium name="US DOE Joint Genome Institute"/>
            <person name="Lucas S."/>
            <person name="Han J."/>
            <person name="Lapidus A."/>
            <person name="Cheng J.-F."/>
            <person name="Goodwin L."/>
            <person name="Pitluck S."/>
            <person name="Peters L."/>
            <person name="Mikhailova N."/>
            <person name="Davenport K."/>
            <person name="Han C."/>
            <person name="Tapia R."/>
            <person name="Land M."/>
            <person name="Hauser L."/>
            <person name="Kyrpides N."/>
            <person name="Ivanova N."/>
            <person name="Pagani I."/>
            <person name="Kappler U."/>
            <person name="Woyke T."/>
        </authorList>
    </citation>
    <scope>NUCLEOTIDE SEQUENCE [LARGE SCALE GENOMIC DNA]</scope>
    <source>
        <strain evidence="5">DSM 14477 / JCM 11371 / ALM1</strain>
    </source>
</reference>
<feature type="domain" description="CBS" evidence="3">
    <location>
        <begin position="219"/>
        <end position="275"/>
    </location>
</feature>
<dbReference type="KEGG" id="tcy:Thicy_0869"/>
<gene>
    <name evidence="4" type="ordered locus">Thicy_0869</name>
</gene>